<proteinExistence type="predicted"/>
<evidence type="ECO:0000313" key="1">
    <source>
        <dbReference type="EMBL" id="HIR14532.1"/>
    </source>
</evidence>
<comment type="caution">
    <text evidence="1">The sequence shown here is derived from an EMBL/GenBank/DDBJ whole genome shotgun (WGS) entry which is preliminary data.</text>
</comment>
<dbReference type="EMBL" id="DVGK01000130">
    <property type="protein sequence ID" value="HIR14532.1"/>
    <property type="molecule type" value="Genomic_DNA"/>
</dbReference>
<protein>
    <submittedName>
        <fullName evidence="1">PD-(D/E)XK nuclease family transposase</fullName>
    </submittedName>
</protein>
<dbReference type="Proteomes" id="UP000886757">
    <property type="component" value="Unassembled WGS sequence"/>
</dbReference>
<dbReference type="AlphaFoldDB" id="A0A9D1DAJ4"/>
<organism evidence="1 2">
    <name type="scientific">Candidatus Choladousia intestinavium</name>
    <dbReference type="NCBI Taxonomy" id="2840727"/>
    <lineage>
        <taxon>Bacteria</taxon>
        <taxon>Bacillati</taxon>
        <taxon>Bacillota</taxon>
        <taxon>Clostridia</taxon>
        <taxon>Lachnospirales</taxon>
        <taxon>Lachnospiraceae</taxon>
        <taxon>Lachnospiraceae incertae sedis</taxon>
        <taxon>Candidatus Choladousia</taxon>
    </lineage>
</organism>
<evidence type="ECO:0000313" key="2">
    <source>
        <dbReference type="Proteomes" id="UP000886757"/>
    </source>
</evidence>
<accession>A0A9D1DAJ4</accession>
<dbReference type="Pfam" id="PF12784">
    <property type="entry name" value="PDDEXK_2"/>
    <property type="match status" value="1"/>
</dbReference>
<reference evidence="1" key="2">
    <citation type="journal article" date="2021" name="PeerJ">
        <title>Extensive microbial diversity within the chicken gut microbiome revealed by metagenomics and culture.</title>
        <authorList>
            <person name="Gilroy R."/>
            <person name="Ravi A."/>
            <person name="Getino M."/>
            <person name="Pursley I."/>
            <person name="Horton D.L."/>
            <person name="Alikhan N.F."/>
            <person name="Baker D."/>
            <person name="Gharbi K."/>
            <person name="Hall N."/>
            <person name="Watson M."/>
            <person name="Adriaenssens E.M."/>
            <person name="Foster-Nyarko E."/>
            <person name="Jarju S."/>
            <person name="Secka A."/>
            <person name="Antonio M."/>
            <person name="Oren A."/>
            <person name="Chaudhuri R.R."/>
            <person name="La Ragione R."/>
            <person name="Hildebrand F."/>
            <person name="Pallen M.J."/>
        </authorList>
    </citation>
    <scope>NUCLEOTIDE SEQUENCE</scope>
    <source>
        <strain evidence="1">ChiSjej4B22-8148</strain>
    </source>
</reference>
<sequence length="238" mass="27434">MTDAKKYLSGLTLLDRFLCAEAVEDQDNRIYDTEVQNRNTGNLPRRSRYYQSYIDTTQLKPGTVDFNRLGDIIQILIAPFDLIGDGYYLYTFRMNCMENKERLLGDGAVRIFLNTRGKNPQDVSPELVQLLHFMEHTNDPPPPGGECEKVQKLRRKIEKIKANEEVGVRFMHAWEERELDRIEARNAGLEAGRTELLTNLVQRKLAKGQSPEKIAEDLMEELETIQKIADSLMQTDLL</sequence>
<gene>
    <name evidence="1" type="ORF">IAB31_11485</name>
</gene>
<reference evidence="1" key="1">
    <citation type="submission" date="2020-10" db="EMBL/GenBank/DDBJ databases">
        <authorList>
            <person name="Gilroy R."/>
        </authorList>
    </citation>
    <scope>NUCLEOTIDE SEQUENCE</scope>
    <source>
        <strain evidence="1">ChiSjej4B22-8148</strain>
    </source>
</reference>
<name>A0A9D1DAJ4_9FIRM</name>